<feature type="domain" description="THIF-type NAD/FAD binding fold" evidence="1">
    <location>
        <begin position="109"/>
        <end position="243"/>
    </location>
</feature>
<name>A0ABQ3M9H5_9PSEU</name>
<dbReference type="Gene3D" id="3.40.50.720">
    <property type="entry name" value="NAD(P)-binding Rossmann-like Domain"/>
    <property type="match status" value="1"/>
</dbReference>
<dbReference type="Pfam" id="PF00899">
    <property type="entry name" value="ThiF"/>
    <property type="match status" value="1"/>
</dbReference>
<dbReference type="InterPro" id="IPR000594">
    <property type="entry name" value="ThiF_NAD_FAD-bd"/>
</dbReference>
<dbReference type="InterPro" id="IPR045886">
    <property type="entry name" value="ThiF/MoeB/HesA"/>
</dbReference>
<gene>
    <name evidence="2" type="ORF">GCM10017774_25290</name>
</gene>
<protein>
    <recommendedName>
        <fullName evidence="1">THIF-type NAD/FAD binding fold domain-containing protein</fullName>
    </recommendedName>
</protein>
<dbReference type="Proteomes" id="UP000605568">
    <property type="component" value="Unassembled WGS sequence"/>
</dbReference>
<comment type="caution">
    <text evidence="2">The sequence shown here is derived from an EMBL/GenBank/DDBJ whole genome shotgun (WGS) entry which is preliminary data.</text>
</comment>
<dbReference type="PANTHER" id="PTHR43267:SF3">
    <property type="entry name" value="THIF PROTEIN"/>
    <property type="match status" value="1"/>
</dbReference>
<sequence>MIISALSELTGDCDTESWRPELLDAGQLADLFANHRVTAVHDRIDEQLEELISARGPGRVRTPGEWAAAKAEVLGGRDPVDYGTWAFYPWNGRLVHVLPRDEFRFVRTDRNRNKITREEQQVLLGKRVAVIGLSVGNSAAITAAMEGVGGRFRLADFDRLGLSNLNRLRAGVHDLGVEKTVLCARQLFELDPYLDVEIWRAGLTGENLAGFLDGVDLVVEECDTAWVKIAVREQARERRIPVLMDTNDRGLLDVERFDLEPDSPLLHGRVGDLKAADVAGLDRAGMVRLMVQMVDGDAISPALTQAMTEIGRTLSSWPQLASGTMLGGAVVTDAARRILLGKPQPSGRYYVDLDRLVGGAT</sequence>
<evidence type="ECO:0000313" key="3">
    <source>
        <dbReference type="Proteomes" id="UP000605568"/>
    </source>
</evidence>
<keyword evidence="3" id="KW-1185">Reference proteome</keyword>
<organism evidence="2 3">
    <name type="scientific">Lentzea cavernae</name>
    <dbReference type="NCBI Taxonomy" id="2020703"/>
    <lineage>
        <taxon>Bacteria</taxon>
        <taxon>Bacillati</taxon>
        <taxon>Actinomycetota</taxon>
        <taxon>Actinomycetes</taxon>
        <taxon>Pseudonocardiales</taxon>
        <taxon>Pseudonocardiaceae</taxon>
        <taxon>Lentzea</taxon>
    </lineage>
</organism>
<dbReference type="SUPFAM" id="SSF69572">
    <property type="entry name" value="Activating enzymes of the ubiquitin-like proteins"/>
    <property type="match status" value="1"/>
</dbReference>
<accession>A0ABQ3M9H5</accession>
<dbReference type="CDD" id="cd01483">
    <property type="entry name" value="E1_enzyme_family"/>
    <property type="match status" value="1"/>
</dbReference>
<reference evidence="3" key="1">
    <citation type="journal article" date="2019" name="Int. J. Syst. Evol. Microbiol.">
        <title>The Global Catalogue of Microorganisms (GCM) 10K type strain sequencing project: providing services to taxonomists for standard genome sequencing and annotation.</title>
        <authorList>
            <consortium name="The Broad Institute Genomics Platform"/>
            <consortium name="The Broad Institute Genome Sequencing Center for Infectious Disease"/>
            <person name="Wu L."/>
            <person name="Ma J."/>
        </authorList>
    </citation>
    <scope>NUCLEOTIDE SEQUENCE [LARGE SCALE GENOMIC DNA]</scope>
    <source>
        <strain evidence="3">CGMCC 4.7367</strain>
    </source>
</reference>
<evidence type="ECO:0000259" key="1">
    <source>
        <dbReference type="Pfam" id="PF00899"/>
    </source>
</evidence>
<evidence type="ECO:0000313" key="2">
    <source>
        <dbReference type="EMBL" id="GHH37103.1"/>
    </source>
</evidence>
<dbReference type="PANTHER" id="PTHR43267">
    <property type="entry name" value="TRNA THREONYLCARBAMOYLADENOSINE DEHYDRATASE"/>
    <property type="match status" value="1"/>
</dbReference>
<proteinExistence type="predicted"/>
<dbReference type="EMBL" id="BNAR01000003">
    <property type="protein sequence ID" value="GHH37103.1"/>
    <property type="molecule type" value="Genomic_DNA"/>
</dbReference>
<dbReference type="InterPro" id="IPR035985">
    <property type="entry name" value="Ubiquitin-activating_enz"/>
</dbReference>